<organism evidence="1 2">
    <name type="scientific">Cucurbita maxima</name>
    <name type="common">Pumpkin</name>
    <name type="synonym">Winter squash</name>
    <dbReference type="NCBI Taxonomy" id="3661"/>
    <lineage>
        <taxon>Eukaryota</taxon>
        <taxon>Viridiplantae</taxon>
        <taxon>Streptophyta</taxon>
        <taxon>Embryophyta</taxon>
        <taxon>Tracheophyta</taxon>
        <taxon>Spermatophyta</taxon>
        <taxon>Magnoliopsida</taxon>
        <taxon>eudicotyledons</taxon>
        <taxon>Gunneridae</taxon>
        <taxon>Pentapetalae</taxon>
        <taxon>rosids</taxon>
        <taxon>fabids</taxon>
        <taxon>Cucurbitales</taxon>
        <taxon>Cucurbitaceae</taxon>
        <taxon>Cucurbiteae</taxon>
        <taxon>Cucurbita</taxon>
    </lineage>
</organism>
<proteinExistence type="predicted"/>
<dbReference type="GeneID" id="111495615"/>
<accession>A0A6J1KLC3</accession>
<name>A0A6J1KLC3_CUCMA</name>
<sequence>MAFPPPITILACMPDIWDTQEMMMSMDFLFLNFAIRVMRSSHSEVKPESNDEQENNQKKLWPKKCSCCKRKASPRESIQMIHHLELSLRKPERESPNRTIFVSGGLRLLQL</sequence>
<dbReference type="AlphaFoldDB" id="A0A6J1KLC3"/>
<keyword evidence="1" id="KW-1185">Reference proteome</keyword>
<gene>
    <name evidence="2" type="primary">LOC111495615</name>
</gene>
<evidence type="ECO:0000313" key="2">
    <source>
        <dbReference type="RefSeq" id="XP_023001495.1"/>
    </source>
</evidence>
<dbReference type="Proteomes" id="UP000504608">
    <property type="component" value="Unplaced"/>
</dbReference>
<protein>
    <submittedName>
        <fullName evidence="2">Uncharacterized protein LOC111495615 isoform X1</fullName>
    </submittedName>
</protein>
<reference evidence="2" key="1">
    <citation type="submission" date="2025-08" db="UniProtKB">
        <authorList>
            <consortium name="RefSeq"/>
        </authorList>
    </citation>
    <scope>IDENTIFICATION</scope>
    <source>
        <tissue evidence="2">Young leaves</tissue>
    </source>
</reference>
<dbReference type="KEGG" id="cmax:111495615"/>
<evidence type="ECO:0000313" key="1">
    <source>
        <dbReference type="Proteomes" id="UP000504608"/>
    </source>
</evidence>
<dbReference type="RefSeq" id="XP_023001495.1">
    <property type="nucleotide sequence ID" value="XM_023145727.1"/>
</dbReference>